<dbReference type="InterPro" id="IPR046703">
    <property type="entry name" value="DUF6776"/>
</dbReference>
<reference evidence="2 3" key="1">
    <citation type="submission" date="2018-04" db="EMBL/GenBank/DDBJ databases">
        <title>Thalassorhabdus spongiae gen. nov., sp. nov., isolated from a marine sponge in South-West Iceland.</title>
        <authorList>
            <person name="Knobloch S."/>
            <person name="Daussin A."/>
            <person name="Johannsson R."/>
            <person name="Marteinsson V.T."/>
        </authorList>
    </citation>
    <scope>NUCLEOTIDE SEQUENCE [LARGE SCALE GENOMIC DNA]</scope>
    <source>
        <strain evidence="2 3">Hp12</strain>
    </source>
</reference>
<keyword evidence="1" id="KW-0175">Coiled coil</keyword>
<protein>
    <submittedName>
        <fullName evidence="2">Uncharacterized protein</fullName>
    </submittedName>
</protein>
<gene>
    <name evidence="2" type="ORF">DC094_15320</name>
</gene>
<dbReference type="RefSeq" id="WP_116687993.1">
    <property type="nucleotide sequence ID" value="NZ_CAWNYD010000006.1"/>
</dbReference>
<organism evidence="2 3">
    <name type="scientific">Pelagibaculum spongiae</name>
    <dbReference type="NCBI Taxonomy" id="2080658"/>
    <lineage>
        <taxon>Bacteria</taxon>
        <taxon>Pseudomonadati</taxon>
        <taxon>Pseudomonadota</taxon>
        <taxon>Gammaproteobacteria</taxon>
        <taxon>Oceanospirillales</taxon>
        <taxon>Pelagibaculum</taxon>
    </lineage>
</organism>
<evidence type="ECO:0000313" key="2">
    <source>
        <dbReference type="EMBL" id="PVZ67796.1"/>
    </source>
</evidence>
<evidence type="ECO:0000256" key="1">
    <source>
        <dbReference type="SAM" id="Coils"/>
    </source>
</evidence>
<keyword evidence="3" id="KW-1185">Reference proteome</keyword>
<dbReference type="OrthoDB" id="7056878at2"/>
<proteinExistence type="predicted"/>
<dbReference type="AlphaFoldDB" id="A0A2V1GTW1"/>
<accession>A0A2V1GTW1</accession>
<comment type="caution">
    <text evidence="2">The sequence shown here is derived from an EMBL/GenBank/DDBJ whole genome shotgun (WGS) entry which is preliminary data.</text>
</comment>
<name>A0A2V1GTW1_9GAMM</name>
<sequence length="248" mass="28690">MNMPWHFSRKRSKGKVLAWLLLVPVAFATGFLLQGWVVLDLQRKLDQQNMYSTDYIFRLQQQDAELARLRRSSQVDIEAVRMAQLTISDLQQQMADQDQQLQFYQAVLSPEARKSGIRLVDLDIEAGIQADRFQYRLLMIQQKRNDQLIRGNLKLVVSGHKDGKPVSFNLSQLGAESSSRKFRFRYFSELTGELVIPPGFQPTSVMVTGRVTKPKRSEFQKKYDWPTFEQGKVPPQIDQLEAEQDVPQ</sequence>
<evidence type="ECO:0000313" key="3">
    <source>
        <dbReference type="Proteomes" id="UP000244906"/>
    </source>
</evidence>
<dbReference type="EMBL" id="QDDL01000006">
    <property type="protein sequence ID" value="PVZ67796.1"/>
    <property type="molecule type" value="Genomic_DNA"/>
</dbReference>
<dbReference type="Proteomes" id="UP000244906">
    <property type="component" value="Unassembled WGS sequence"/>
</dbReference>
<dbReference type="Pfam" id="PF20567">
    <property type="entry name" value="DUF6776"/>
    <property type="match status" value="1"/>
</dbReference>
<feature type="coiled-coil region" evidence="1">
    <location>
        <begin position="80"/>
        <end position="107"/>
    </location>
</feature>